<feature type="region of interest" description="Disordered" evidence="1">
    <location>
        <begin position="1"/>
        <end position="85"/>
    </location>
</feature>
<keyword evidence="3" id="KW-1185">Reference proteome</keyword>
<name>A0ABS1F9D1_9PROT</name>
<proteinExistence type="predicted"/>
<dbReference type="EMBL" id="JAENHM010000060">
    <property type="protein sequence ID" value="MBK1840037.1"/>
    <property type="molecule type" value="Genomic_DNA"/>
</dbReference>
<dbReference type="Proteomes" id="UP000652760">
    <property type="component" value="Unassembled WGS sequence"/>
</dbReference>
<gene>
    <name evidence="2" type="ORF">JHL17_21760</name>
</gene>
<feature type="compositionally biased region" description="Low complexity" evidence="1">
    <location>
        <begin position="36"/>
        <end position="46"/>
    </location>
</feature>
<organism evidence="2 3">
    <name type="scientific">Azospirillum endophyticum</name>
    <dbReference type="NCBI Taxonomy" id="2800326"/>
    <lineage>
        <taxon>Bacteria</taxon>
        <taxon>Pseudomonadati</taxon>
        <taxon>Pseudomonadota</taxon>
        <taxon>Alphaproteobacteria</taxon>
        <taxon>Rhodospirillales</taxon>
        <taxon>Azospirillaceae</taxon>
        <taxon>Azospirillum</taxon>
    </lineage>
</organism>
<feature type="compositionally biased region" description="Basic and acidic residues" evidence="1">
    <location>
        <begin position="8"/>
        <end position="19"/>
    </location>
</feature>
<evidence type="ECO:0000256" key="1">
    <source>
        <dbReference type="SAM" id="MobiDB-lite"/>
    </source>
</evidence>
<protein>
    <submittedName>
        <fullName evidence="2">Uncharacterized protein</fullName>
    </submittedName>
</protein>
<evidence type="ECO:0000313" key="2">
    <source>
        <dbReference type="EMBL" id="MBK1840037.1"/>
    </source>
</evidence>
<feature type="compositionally biased region" description="Basic and acidic residues" evidence="1">
    <location>
        <begin position="64"/>
        <end position="74"/>
    </location>
</feature>
<reference evidence="3" key="1">
    <citation type="submission" date="2021-01" db="EMBL/GenBank/DDBJ databases">
        <title>Genome public.</title>
        <authorList>
            <person name="Liu C."/>
            <person name="Sun Q."/>
        </authorList>
    </citation>
    <scope>NUCLEOTIDE SEQUENCE [LARGE SCALE GENOMIC DNA]</scope>
    <source>
        <strain evidence="3">YIM B02556</strain>
    </source>
</reference>
<comment type="caution">
    <text evidence="2">The sequence shown here is derived from an EMBL/GenBank/DDBJ whole genome shotgun (WGS) entry which is preliminary data.</text>
</comment>
<evidence type="ECO:0000313" key="3">
    <source>
        <dbReference type="Proteomes" id="UP000652760"/>
    </source>
</evidence>
<dbReference type="RefSeq" id="WP_200196360.1">
    <property type="nucleotide sequence ID" value="NZ_JAENHM010000060.1"/>
</dbReference>
<accession>A0ABS1F9D1</accession>
<sequence length="85" mass="8622">MDGPPGSSDHHHGDTRDGTGGKAGSGAHKATLAMSAPCCPAAEAPATGKLPPPARWADASWPLRPDHTPDKRGIAPETPPPKTSL</sequence>